<dbReference type="Proteomes" id="UP000770889">
    <property type="component" value="Unassembled WGS sequence"/>
</dbReference>
<dbReference type="SUPFAM" id="SSF48371">
    <property type="entry name" value="ARM repeat"/>
    <property type="match status" value="1"/>
</dbReference>
<evidence type="ECO:0000256" key="1">
    <source>
        <dbReference type="SAM" id="MobiDB-lite"/>
    </source>
</evidence>
<protein>
    <submittedName>
        <fullName evidence="2">TIGR02270 family protein</fullName>
    </submittedName>
</protein>
<name>A0A944QV12_9GAMM</name>
<evidence type="ECO:0000313" key="3">
    <source>
        <dbReference type="Proteomes" id="UP000770889"/>
    </source>
</evidence>
<dbReference type="EMBL" id="JAHHGM010000020">
    <property type="protein sequence ID" value="MBT2990722.1"/>
    <property type="molecule type" value="Genomic_DNA"/>
</dbReference>
<feature type="region of interest" description="Disordered" evidence="1">
    <location>
        <begin position="311"/>
        <end position="333"/>
    </location>
</feature>
<sequence length="415" mass="46497">MQSSIEHIVAQHAEESSFLWLLRDYAVREPNYNLADLKALEERIEAHLDGLLVADDAAWQFCESGLQQKESGEVFTATYVAIDNANQDQLDRVLETVAESPECMRGMVSALGWLQKDKLQGYVVNWLKSNEPLLRQIGLSTCAIQRVDCGSYLSLGLTDANDSVRARALRSVGELRRQDLLADVSEHLNSDDLSCRFWAAWSATLLGDIGGLSTLRAFFEMAGDFQQDALSLGLRAMDKASAVDWVRKHTNRSGYERAIIEATGIVGDPVTIPWLIPLFQKSEYARVAGEAFTMITGVDLAYEDLDSDQPIGFEAGPSERPEDEDVAMDPDEELPWPDYQRVSEWWSRNEAKFTEGERYLCGYPITRDSCLHVLKNGYQRQRRAAAIELALIDQSEPLFNCSANARDQMRLLGSA</sequence>
<dbReference type="InterPro" id="IPR011989">
    <property type="entry name" value="ARM-like"/>
</dbReference>
<organism evidence="2 3">
    <name type="scientific">Candidatus Thiodiazotropha taylori</name>
    <dbReference type="NCBI Taxonomy" id="2792791"/>
    <lineage>
        <taxon>Bacteria</taxon>
        <taxon>Pseudomonadati</taxon>
        <taxon>Pseudomonadota</taxon>
        <taxon>Gammaproteobacteria</taxon>
        <taxon>Chromatiales</taxon>
        <taxon>Sedimenticolaceae</taxon>
        <taxon>Candidatus Thiodiazotropha</taxon>
    </lineage>
</organism>
<dbReference type="NCBIfam" id="TIGR02270">
    <property type="entry name" value="TIGR02270 family protein"/>
    <property type="match status" value="1"/>
</dbReference>
<dbReference type="InterPro" id="IPR011959">
    <property type="entry name" value="CHP02270"/>
</dbReference>
<proteinExistence type="predicted"/>
<dbReference type="AlphaFoldDB" id="A0A944QV12"/>
<accession>A0A944QV12</accession>
<comment type="caution">
    <text evidence="2">The sequence shown here is derived from an EMBL/GenBank/DDBJ whole genome shotgun (WGS) entry which is preliminary data.</text>
</comment>
<gene>
    <name evidence="2" type="ORF">KME65_17335</name>
</gene>
<feature type="compositionally biased region" description="Acidic residues" evidence="1">
    <location>
        <begin position="321"/>
        <end position="333"/>
    </location>
</feature>
<reference evidence="2 3" key="1">
    <citation type="submission" date="2021-05" db="EMBL/GenBank/DDBJ databases">
        <title>Genetic and Functional Diversity in Clade A Lucinid endosymbionts from the Bahamas.</title>
        <authorList>
            <person name="Giani N.M."/>
            <person name="Engel A.S."/>
            <person name="Campbell B.J."/>
        </authorList>
    </citation>
    <scope>NUCLEOTIDE SEQUENCE [LARGE SCALE GENOMIC DNA]</scope>
    <source>
        <strain evidence="2">LUC16012Gg_MoonRockCtena</strain>
    </source>
</reference>
<dbReference type="Gene3D" id="1.25.10.10">
    <property type="entry name" value="Leucine-rich Repeat Variant"/>
    <property type="match status" value="1"/>
</dbReference>
<dbReference type="InterPro" id="IPR016024">
    <property type="entry name" value="ARM-type_fold"/>
</dbReference>
<evidence type="ECO:0000313" key="2">
    <source>
        <dbReference type="EMBL" id="MBT2990722.1"/>
    </source>
</evidence>
<dbReference type="Pfam" id="PF13646">
    <property type="entry name" value="HEAT_2"/>
    <property type="match status" value="1"/>
</dbReference>